<dbReference type="Proteomes" id="UP001056429">
    <property type="component" value="Unassembled WGS sequence"/>
</dbReference>
<feature type="chain" id="PRO_5039895618" description="SipW-cognate class signal peptide" evidence="1">
    <location>
        <begin position="24"/>
        <end position="277"/>
    </location>
</feature>
<evidence type="ECO:0000256" key="1">
    <source>
        <dbReference type="SAM" id="SignalP"/>
    </source>
</evidence>
<feature type="signal peptide" evidence="1">
    <location>
        <begin position="1"/>
        <end position="23"/>
    </location>
</feature>
<protein>
    <recommendedName>
        <fullName evidence="4">SipW-cognate class signal peptide</fullName>
    </recommendedName>
</protein>
<dbReference type="RefSeq" id="WP_250859274.1">
    <property type="nucleotide sequence ID" value="NZ_JAGSOJ010000002.1"/>
</dbReference>
<dbReference type="EMBL" id="JAGSOJ010000002">
    <property type="protein sequence ID" value="MCM1990234.1"/>
    <property type="molecule type" value="Genomic_DNA"/>
</dbReference>
<comment type="caution">
    <text evidence="2">The sequence shown here is derived from an EMBL/GenBank/DDBJ whole genome shotgun (WGS) entry which is preliminary data.</text>
</comment>
<keyword evidence="3" id="KW-1185">Reference proteome</keyword>
<sequence>MKKGKVIALILALSLTTMGVGYAAWQDSVTIHSEVTTGNIDVQFVGLDSFPTIPLAIAGTPNKAEIISNGDSYIDLKDNGTISKDKKVLTIDAGNFYPANSEDRVLRSISINPDSSNSSLDQNSTELPALCFNGVIQNLGSVPVKFDGVEIECEDDKDVANYIKAEFGYIYKLTSNNSTILRLENNREFKELKSSFPPKPTRPPFDMSLTKLKSYLDENLKDVILYPDEILTAGDYSQETSKIVPKIQFYITENAPNSIQNKECKINIKFKWKQFNK</sequence>
<reference evidence="2" key="2">
    <citation type="submission" date="2021-04" db="EMBL/GenBank/DDBJ databases">
        <authorList>
            <person name="Dong X."/>
        </authorList>
    </citation>
    <scope>NUCLEOTIDE SEQUENCE</scope>
    <source>
        <strain evidence="2">ZWT</strain>
    </source>
</reference>
<accession>A0A9J6P0K2</accession>
<organism evidence="2 3">
    <name type="scientific">Oceanirhabdus seepicola</name>
    <dbReference type="NCBI Taxonomy" id="2828781"/>
    <lineage>
        <taxon>Bacteria</taxon>
        <taxon>Bacillati</taxon>
        <taxon>Bacillota</taxon>
        <taxon>Clostridia</taxon>
        <taxon>Eubacteriales</taxon>
        <taxon>Clostridiaceae</taxon>
        <taxon>Oceanirhabdus</taxon>
    </lineage>
</organism>
<evidence type="ECO:0008006" key="4">
    <source>
        <dbReference type="Google" id="ProtNLM"/>
    </source>
</evidence>
<evidence type="ECO:0000313" key="2">
    <source>
        <dbReference type="EMBL" id="MCM1990234.1"/>
    </source>
</evidence>
<evidence type="ECO:0000313" key="3">
    <source>
        <dbReference type="Proteomes" id="UP001056429"/>
    </source>
</evidence>
<reference evidence="2" key="1">
    <citation type="journal article" date="2021" name="mSystems">
        <title>Bacteria and Archaea Synergistically Convert Glycine Betaine to Biogenic Methane in the Formosa Cold Seep of the South China Sea.</title>
        <authorList>
            <person name="Li L."/>
            <person name="Zhang W."/>
            <person name="Zhang S."/>
            <person name="Song L."/>
            <person name="Sun Q."/>
            <person name="Zhang H."/>
            <person name="Xiang H."/>
            <person name="Dong X."/>
        </authorList>
    </citation>
    <scope>NUCLEOTIDE SEQUENCE</scope>
    <source>
        <strain evidence="2">ZWT</strain>
    </source>
</reference>
<dbReference type="AlphaFoldDB" id="A0A9J6P0K2"/>
<keyword evidence="1" id="KW-0732">Signal</keyword>
<name>A0A9J6P0K2_9CLOT</name>
<proteinExistence type="predicted"/>
<gene>
    <name evidence="2" type="ORF">KDK92_10860</name>
</gene>